<evidence type="ECO:0000313" key="3">
    <source>
        <dbReference type="Proteomes" id="UP000254287"/>
    </source>
</evidence>
<sequence length="419" mass="47710">MGILDKLTGWRRPPAEEPRNYALDNGINLNEIWDFHIDHMSVEDLYRTQPHLRTVTSFIARMVSSVSLHAYRREADGGRVRVHDSELAQLLKQSSRSLLMSDLLTTTVMDLCLYDEWIWYVDYDDSWGARWSIYPIPLRWVRKRYFDDPWTFKGITLNDERGREIFLPAEKLIRHSGYNPSSTQCGVSPILALKDVLKQNRARAEYQAQLWDRGPRMAGFIERPLDAKWDHKDRQRFKSDLRAQFAAGGSGAGGIALLEDGMKFSPHHLKASDEQVVEQTKLSLETVAQVYHVNPTMVGILDNANYSNVKEFRQSLYGDSLLPIMKGIEEALNSFLLPMMGVETDEYYAEFNMGERLRARFEEQAAVTSQAIGAPWMTVNEGRAMNNLPKIDGGDDLARPLNTEFGSSGPEGEPEGDSE</sequence>
<dbReference type="RefSeq" id="WP_115021830.1">
    <property type="nucleotide sequence ID" value="NZ_CP069533.1"/>
</dbReference>
<dbReference type="Proteomes" id="UP000254287">
    <property type="component" value="Unassembled WGS sequence"/>
</dbReference>
<dbReference type="EMBL" id="UFXP01000001">
    <property type="protein sequence ID" value="STC77488.1"/>
    <property type="molecule type" value="Genomic_DNA"/>
</dbReference>
<dbReference type="Pfam" id="PF04860">
    <property type="entry name" value="Phage_portal"/>
    <property type="match status" value="1"/>
</dbReference>
<dbReference type="InterPro" id="IPR006427">
    <property type="entry name" value="Portal_HK97"/>
</dbReference>
<evidence type="ECO:0000256" key="1">
    <source>
        <dbReference type="SAM" id="MobiDB-lite"/>
    </source>
</evidence>
<dbReference type="InterPro" id="IPR006944">
    <property type="entry name" value="Phage/GTA_portal"/>
</dbReference>
<name>A0A376CXX0_9CORY</name>
<dbReference type="NCBIfam" id="TIGR01537">
    <property type="entry name" value="portal_HK97"/>
    <property type="match status" value="1"/>
</dbReference>
<proteinExistence type="predicted"/>
<feature type="region of interest" description="Disordered" evidence="1">
    <location>
        <begin position="387"/>
        <end position="419"/>
    </location>
</feature>
<evidence type="ECO:0000313" key="2">
    <source>
        <dbReference type="EMBL" id="STC77488.1"/>
    </source>
</evidence>
<dbReference type="AlphaFoldDB" id="A0A376CXX0"/>
<accession>A0A376CXX0</accession>
<protein>
    <submittedName>
        <fullName evidence="2">Phage protein</fullName>
    </submittedName>
</protein>
<reference evidence="2 3" key="1">
    <citation type="submission" date="2018-06" db="EMBL/GenBank/DDBJ databases">
        <authorList>
            <consortium name="Pathogen Informatics"/>
            <person name="Doyle S."/>
        </authorList>
    </citation>
    <scope>NUCLEOTIDE SEQUENCE [LARGE SCALE GENOMIC DNA]</scope>
    <source>
        <strain evidence="2 3">NCTC10289</strain>
    </source>
</reference>
<gene>
    <name evidence="2" type="ORF">NCTC10289_01275</name>
</gene>
<organism evidence="2 3">
    <name type="scientific">Corynebacterium minutissimum</name>
    <dbReference type="NCBI Taxonomy" id="38301"/>
    <lineage>
        <taxon>Bacteria</taxon>
        <taxon>Bacillati</taxon>
        <taxon>Actinomycetota</taxon>
        <taxon>Actinomycetes</taxon>
        <taxon>Mycobacteriales</taxon>
        <taxon>Corynebacteriaceae</taxon>
        <taxon>Corynebacterium</taxon>
    </lineage>
</organism>